<dbReference type="EMBL" id="JBFXLR010000048">
    <property type="protein sequence ID" value="KAL2843039.1"/>
    <property type="molecule type" value="Genomic_DNA"/>
</dbReference>
<organism evidence="2 3">
    <name type="scientific">Aspergillus pseudodeflectus</name>
    <dbReference type="NCBI Taxonomy" id="176178"/>
    <lineage>
        <taxon>Eukaryota</taxon>
        <taxon>Fungi</taxon>
        <taxon>Dikarya</taxon>
        <taxon>Ascomycota</taxon>
        <taxon>Pezizomycotina</taxon>
        <taxon>Eurotiomycetes</taxon>
        <taxon>Eurotiomycetidae</taxon>
        <taxon>Eurotiales</taxon>
        <taxon>Aspergillaceae</taxon>
        <taxon>Aspergillus</taxon>
        <taxon>Aspergillus subgen. Nidulantes</taxon>
    </lineage>
</organism>
<keyword evidence="3" id="KW-1185">Reference proteome</keyword>
<evidence type="ECO:0000256" key="1">
    <source>
        <dbReference type="SAM" id="SignalP"/>
    </source>
</evidence>
<feature type="signal peptide" evidence="1">
    <location>
        <begin position="1"/>
        <end position="18"/>
    </location>
</feature>
<accession>A0ABR4JSR6</accession>
<feature type="chain" id="PRO_5046774446" evidence="1">
    <location>
        <begin position="19"/>
        <end position="138"/>
    </location>
</feature>
<evidence type="ECO:0000313" key="2">
    <source>
        <dbReference type="EMBL" id="KAL2843039.1"/>
    </source>
</evidence>
<proteinExistence type="predicted"/>
<keyword evidence="1" id="KW-0732">Signal</keyword>
<evidence type="ECO:0000313" key="3">
    <source>
        <dbReference type="Proteomes" id="UP001610444"/>
    </source>
</evidence>
<dbReference type="Proteomes" id="UP001610444">
    <property type="component" value="Unassembled WGS sequence"/>
</dbReference>
<name>A0ABR4JSR6_9EURO</name>
<dbReference type="RefSeq" id="XP_070895406.1">
    <property type="nucleotide sequence ID" value="XM_071046628.1"/>
</dbReference>
<comment type="caution">
    <text evidence="2">The sequence shown here is derived from an EMBL/GenBank/DDBJ whole genome shotgun (WGS) entry which is preliminary data.</text>
</comment>
<protein>
    <submittedName>
        <fullName evidence="2">Uncharacterized protein</fullName>
    </submittedName>
</protein>
<dbReference type="GeneID" id="98161792"/>
<sequence length="138" mass="14603">MHAFTAFLLTLSPALISAAALPGPLAKRDHCDTLTTFSESDARALQESLQSSSADLTFIGAHSHHSWDHGSARICVWNDYIFENTHVSQWEAGWAVGYVFDMCCSGQGGDCTGGSATAHGDSGLPLRVVLKSSGSSCQ</sequence>
<reference evidence="2 3" key="1">
    <citation type="submission" date="2024-07" db="EMBL/GenBank/DDBJ databases">
        <title>Section-level genome sequencing and comparative genomics of Aspergillus sections Usti and Cavernicolus.</title>
        <authorList>
            <consortium name="Lawrence Berkeley National Laboratory"/>
            <person name="Nybo J.L."/>
            <person name="Vesth T.C."/>
            <person name="Theobald S."/>
            <person name="Frisvad J.C."/>
            <person name="Larsen T.O."/>
            <person name="Kjaerboelling I."/>
            <person name="Rothschild-Mancinelli K."/>
            <person name="Lyhne E.K."/>
            <person name="Kogle M.E."/>
            <person name="Barry K."/>
            <person name="Clum A."/>
            <person name="Na H."/>
            <person name="Ledsgaard L."/>
            <person name="Lin J."/>
            <person name="Lipzen A."/>
            <person name="Kuo A."/>
            <person name="Riley R."/>
            <person name="Mondo S."/>
            <person name="LaButti K."/>
            <person name="Haridas S."/>
            <person name="Pangalinan J."/>
            <person name="Salamov A.A."/>
            <person name="Simmons B.A."/>
            <person name="Magnuson J.K."/>
            <person name="Chen J."/>
            <person name="Drula E."/>
            <person name="Henrissat B."/>
            <person name="Wiebenga A."/>
            <person name="Lubbers R.J."/>
            <person name="Gomes A.C."/>
            <person name="Macurrencykelacurrency M.R."/>
            <person name="Stajich J."/>
            <person name="Grigoriev I.V."/>
            <person name="Mortensen U.H."/>
            <person name="De vries R.P."/>
            <person name="Baker S.E."/>
            <person name="Andersen M.R."/>
        </authorList>
    </citation>
    <scope>NUCLEOTIDE SEQUENCE [LARGE SCALE GENOMIC DNA]</scope>
    <source>
        <strain evidence="2 3">CBS 756.74</strain>
    </source>
</reference>
<gene>
    <name evidence="2" type="ORF">BJX68DRAFT_270365</name>
</gene>